<evidence type="ECO:0000313" key="2">
    <source>
        <dbReference type="WBParaSite" id="ASIM_0001606201-mRNA-1"/>
    </source>
</evidence>
<keyword evidence="1" id="KW-0472">Membrane</keyword>
<keyword evidence="1" id="KW-0812">Transmembrane</keyword>
<organism evidence="2">
    <name type="scientific">Anisakis simplex</name>
    <name type="common">Herring worm</name>
    <dbReference type="NCBI Taxonomy" id="6269"/>
    <lineage>
        <taxon>Eukaryota</taxon>
        <taxon>Metazoa</taxon>
        <taxon>Ecdysozoa</taxon>
        <taxon>Nematoda</taxon>
        <taxon>Chromadorea</taxon>
        <taxon>Rhabditida</taxon>
        <taxon>Spirurina</taxon>
        <taxon>Ascaridomorpha</taxon>
        <taxon>Ascaridoidea</taxon>
        <taxon>Anisakidae</taxon>
        <taxon>Anisakis</taxon>
        <taxon>Anisakis simplex complex</taxon>
    </lineage>
</organism>
<feature type="transmembrane region" description="Helical" evidence="1">
    <location>
        <begin position="12"/>
        <end position="29"/>
    </location>
</feature>
<sequence length="171" mass="19612">LGNFESQIARAAAYGYFFFTGVSVFVYVFEMSDVCLTLKNDYENVFVARLAKSLVLAAEEVPLPSLLYIMYTNEPRSSISNPAYLASWIKLIALSWGIVKFTKLRFFWCCLPLNPRHDTRENFRRCFEFTLYRATMLFVNICHITAIVLVILNIIEAGKGGQPISKNRSRQ</sequence>
<keyword evidence="1" id="KW-1133">Transmembrane helix</keyword>
<dbReference type="AlphaFoldDB" id="A0A0M3K521"/>
<protein>
    <submittedName>
        <fullName evidence="2">Anoctamin</fullName>
    </submittedName>
</protein>
<dbReference type="WBParaSite" id="ASIM_0001606201-mRNA-1">
    <property type="protein sequence ID" value="ASIM_0001606201-mRNA-1"/>
    <property type="gene ID" value="ASIM_0001606201"/>
</dbReference>
<feature type="transmembrane region" description="Helical" evidence="1">
    <location>
        <begin position="134"/>
        <end position="155"/>
    </location>
</feature>
<proteinExistence type="predicted"/>
<reference evidence="2" key="1">
    <citation type="submission" date="2017-02" db="UniProtKB">
        <authorList>
            <consortium name="WormBaseParasite"/>
        </authorList>
    </citation>
    <scope>IDENTIFICATION</scope>
</reference>
<accession>A0A0M3K521</accession>
<evidence type="ECO:0000256" key="1">
    <source>
        <dbReference type="SAM" id="Phobius"/>
    </source>
</evidence>
<name>A0A0M3K521_ANISI</name>